<dbReference type="EMBL" id="JAGGKX010000002">
    <property type="protein sequence ID" value="MBP1968413.1"/>
    <property type="molecule type" value="Genomic_DNA"/>
</dbReference>
<dbReference type="PANTHER" id="PTHR34293">
    <property type="entry name" value="HTH-TYPE TRANSCRIPTIONAL REGULATOR TRMBL2"/>
    <property type="match status" value="1"/>
</dbReference>
<dbReference type="InterPro" id="IPR036388">
    <property type="entry name" value="WH-like_DNA-bd_sf"/>
</dbReference>
<name>A0ABS4IBY5_9BACI</name>
<dbReference type="CDD" id="cd09124">
    <property type="entry name" value="PLDc_like_TrmB_middle"/>
    <property type="match status" value="1"/>
</dbReference>
<gene>
    <name evidence="2" type="ORF">J2Z83_000505</name>
</gene>
<proteinExistence type="predicted"/>
<organism evidence="2 3">
    <name type="scientific">Virgibacillus natechei</name>
    <dbReference type="NCBI Taxonomy" id="1216297"/>
    <lineage>
        <taxon>Bacteria</taxon>
        <taxon>Bacillati</taxon>
        <taxon>Bacillota</taxon>
        <taxon>Bacilli</taxon>
        <taxon>Bacillales</taxon>
        <taxon>Bacillaceae</taxon>
        <taxon>Virgibacillus</taxon>
    </lineage>
</organism>
<dbReference type="Pfam" id="PF01978">
    <property type="entry name" value="TrmB"/>
    <property type="match status" value="1"/>
</dbReference>
<dbReference type="PANTHER" id="PTHR34293:SF1">
    <property type="entry name" value="HTH-TYPE TRANSCRIPTIONAL REGULATOR TRMBL2"/>
    <property type="match status" value="1"/>
</dbReference>
<keyword evidence="3" id="KW-1185">Reference proteome</keyword>
<sequence length="263" mass="30483">MNDDRKQGVSNMLQQFGFTQYESQVYRALITIDQAMDATSIVKRSEVPRSKVYDVLRRLVKKGIVLESTTEKKRLYTALPLHLTIEKLKADFEWNVQALKETKMKETPVDDRVWTLKDNQSIQVSLKNLVQKAGSSIFISAWADDVNAILPFLEEKHHAGLDVTVHVIGEIETIIPNTSTLIPDTEHSKLERSRILIIDQMEMLFAGVEDAEWQAIHTQSRPLVKFFTEFFYHDVALTEITRKYKDTIMNDNEIRDILLKLRY</sequence>
<dbReference type="Gene3D" id="1.10.10.10">
    <property type="entry name" value="Winged helix-like DNA-binding domain superfamily/Winged helix DNA-binding domain"/>
    <property type="match status" value="1"/>
</dbReference>
<dbReference type="InterPro" id="IPR036390">
    <property type="entry name" value="WH_DNA-bd_sf"/>
</dbReference>
<dbReference type="InterPro" id="IPR002831">
    <property type="entry name" value="Tscrpt_reg_TrmB_N"/>
</dbReference>
<evidence type="ECO:0000313" key="3">
    <source>
        <dbReference type="Proteomes" id="UP001519345"/>
    </source>
</evidence>
<comment type="caution">
    <text evidence="2">The sequence shown here is derived from an EMBL/GenBank/DDBJ whole genome shotgun (WGS) entry which is preliminary data.</text>
</comment>
<accession>A0ABS4IBY5</accession>
<feature type="domain" description="Transcription regulator TrmB N-terminal" evidence="1">
    <location>
        <begin position="13"/>
        <end position="81"/>
    </location>
</feature>
<dbReference type="Proteomes" id="UP001519345">
    <property type="component" value="Unassembled WGS sequence"/>
</dbReference>
<evidence type="ECO:0000313" key="2">
    <source>
        <dbReference type="EMBL" id="MBP1968413.1"/>
    </source>
</evidence>
<reference evidence="2 3" key="1">
    <citation type="submission" date="2021-03" db="EMBL/GenBank/DDBJ databases">
        <title>Genomic Encyclopedia of Type Strains, Phase IV (KMG-IV): sequencing the most valuable type-strain genomes for metagenomic binning, comparative biology and taxonomic classification.</title>
        <authorList>
            <person name="Goeker M."/>
        </authorList>
    </citation>
    <scope>NUCLEOTIDE SEQUENCE [LARGE SCALE GENOMIC DNA]</scope>
    <source>
        <strain evidence="2 3">DSM 25609</strain>
    </source>
</reference>
<protein>
    <submittedName>
        <fullName evidence="2">Sugar-specific transcriptional regulator TrmB</fullName>
    </submittedName>
</protein>
<evidence type="ECO:0000259" key="1">
    <source>
        <dbReference type="Pfam" id="PF01978"/>
    </source>
</evidence>
<dbReference type="SUPFAM" id="SSF46785">
    <property type="entry name" value="Winged helix' DNA-binding domain"/>
    <property type="match status" value="1"/>
</dbReference>
<dbReference type="InterPro" id="IPR051797">
    <property type="entry name" value="TrmB-like"/>
</dbReference>